<dbReference type="Proteomes" id="UP000287033">
    <property type="component" value="Unassembled WGS sequence"/>
</dbReference>
<name>A0A401REJ6_CHIPU</name>
<gene>
    <name evidence="2" type="ORF">chiPu_0021395</name>
</gene>
<comment type="caution">
    <text evidence="2">The sequence shown here is derived from an EMBL/GenBank/DDBJ whole genome shotgun (WGS) entry which is preliminary data.</text>
</comment>
<feature type="chain" id="PRO_5019258016" description="Secreted protein" evidence="1">
    <location>
        <begin position="25"/>
        <end position="76"/>
    </location>
</feature>
<keyword evidence="1" id="KW-0732">Signal</keyword>
<dbReference type="AlphaFoldDB" id="A0A401REJ6"/>
<feature type="signal peptide" evidence="1">
    <location>
        <begin position="1"/>
        <end position="24"/>
    </location>
</feature>
<reference evidence="2 3" key="1">
    <citation type="journal article" date="2018" name="Nat. Ecol. Evol.">
        <title>Shark genomes provide insights into elasmobranch evolution and the origin of vertebrates.</title>
        <authorList>
            <person name="Hara Y"/>
            <person name="Yamaguchi K"/>
            <person name="Onimaru K"/>
            <person name="Kadota M"/>
            <person name="Koyanagi M"/>
            <person name="Keeley SD"/>
            <person name="Tatsumi K"/>
            <person name="Tanaka K"/>
            <person name="Motone F"/>
            <person name="Kageyama Y"/>
            <person name="Nozu R"/>
            <person name="Adachi N"/>
            <person name="Nishimura O"/>
            <person name="Nakagawa R"/>
            <person name="Tanegashima C"/>
            <person name="Kiyatake I"/>
            <person name="Matsumoto R"/>
            <person name="Murakumo K"/>
            <person name="Nishida K"/>
            <person name="Terakita A"/>
            <person name="Kuratani S"/>
            <person name="Sato K"/>
            <person name="Hyodo S Kuraku.S."/>
        </authorList>
    </citation>
    <scope>NUCLEOTIDE SEQUENCE [LARGE SCALE GENOMIC DNA]</scope>
</reference>
<keyword evidence="3" id="KW-1185">Reference proteome</keyword>
<proteinExistence type="predicted"/>
<evidence type="ECO:0000313" key="3">
    <source>
        <dbReference type="Proteomes" id="UP000287033"/>
    </source>
</evidence>
<organism evidence="2 3">
    <name type="scientific">Chiloscyllium punctatum</name>
    <name type="common">Brownbanded bambooshark</name>
    <name type="synonym">Hemiscyllium punctatum</name>
    <dbReference type="NCBI Taxonomy" id="137246"/>
    <lineage>
        <taxon>Eukaryota</taxon>
        <taxon>Metazoa</taxon>
        <taxon>Chordata</taxon>
        <taxon>Craniata</taxon>
        <taxon>Vertebrata</taxon>
        <taxon>Chondrichthyes</taxon>
        <taxon>Elasmobranchii</taxon>
        <taxon>Galeomorphii</taxon>
        <taxon>Galeoidea</taxon>
        <taxon>Orectolobiformes</taxon>
        <taxon>Hemiscylliidae</taxon>
        <taxon>Chiloscyllium</taxon>
    </lineage>
</organism>
<evidence type="ECO:0008006" key="4">
    <source>
        <dbReference type="Google" id="ProtNLM"/>
    </source>
</evidence>
<sequence>MPRQLLDVSLPFLALRAVVRTVSGCEERAGALVDRRDAQTEIRTAARLFSHKREIQEARHFVFTAVCEFFNKNSTT</sequence>
<dbReference type="EMBL" id="BEZZ01003830">
    <property type="protein sequence ID" value="GCC16545.1"/>
    <property type="molecule type" value="Genomic_DNA"/>
</dbReference>
<evidence type="ECO:0000256" key="1">
    <source>
        <dbReference type="SAM" id="SignalP"/>
    </source>
</evidence>
<evidence type="ECO:0000313" key="2">
    <source>
        <dbReference type="EMBL" id="GCC16545.1"/>
    </source>
</evidence>
<accession>A0A401REJ6</accession>
<protein>
    <recommendedName>
        <fullName evidence="4">Secreted protein</fullName>
    </recommendedName>
</protein>